<evidence type="ECO:0000256" key="1">
    <source>
        <dbReference type="SAM" id="Phobius"/>
    </source>
</evidence>
<dbReference type="EMBL" id="NFLS01000011">
    <property type="protein sequence ID" value="OUQ56187.1"/>
    <property type="molecule type" value="Genomic_DNA"/>
</dbReference>
<protein>
    <submittedName>
        <fullName evidence="3">Uncharacterized protein</fullName>
    </submittedName>
</protein>
<proteinExistence type="predicted"/>
<reference evidence="3" key="2">
    <citation type="journal article" date="2018" name="BMC Genomics">
        <title>Whole genome sequencing and function prediction of 133 gut anaerobes isolated from chicken caecum in pure cultures.</title>
        <authorList>
            <person name="Medvecky M."/>
            <person name="Cejkova D."/>
            <person name="Polansky O."/>
            <person name="Karasova D."/>
            <person name="Kubasova T."/>
            <person name="Cizek A."/>
            <person name="Rychlik I."/>
        </authorList>
    </citation>
    <scope>NUCLEOTIDE SEQUENCE</scope>
    <source>
        <strain evidence="3">An101</strain>
        <strain evidence="2">An115</strain>
    </source>
</reference>
<comment type="caution">
    <text evidence="3">The sequence shown here is derived from an EMBL/GenBank/DDBJ whole genome shotgun (WGS) entry which is preliminary data.</text>
</comment>
<gene>
    <name evidence="3" type="ORF">B5E44_05715</name>
    <name evidence="2" type="ORF">B5E59_05685</name>
</gene>
<evidence type="ECO:0000313" key="5">
    <source>
        <dbReference type="Proteomes" id="UP000196293"/>
    </source>
</evidence>
<keyword evidence="1" id="KW-0812">Transmembrane</keyword>
<reference evidence="4 5" key="1">
    <citation type="submission" date="2017-04" db="EMBL/GenBank/DDBJ databases">
        <title>Function of individual gut microbiota members based on whole genome sequencing of pure cultures obtained from chicken caecum.</title>
        <authorList>
            <person name="Medvecky M."/>
            <person name="Cejkova D."/>
            <person name="Polansky O."/>
            <person name="Karasova D."/>
            <person name="Kubasova T."/>
            <person name="Cizek A."/>
            <person name="Rychlik I."/>
        </authorList>
    </citation>
    <scope>NUCLEOTIDE SEQUENCE [LARGE SCALE GENOMIC DNA]</scope>
    <source>
        <strain evidence="4">An101</strain>
        <strain evidence="5">An115</strain>
    </source>
</reference>
<evidence type="ECO:0000313" key="4">
    <source>
        <dbReference type="Proteomes" id="UP000195859"/>
    </source>
</evidence>
<dbReference type="AlphaFoldDB" id="A0A1Y4W110"/>
<dbReference type="RefSeq" id="WP_087176355.1">
    <property type="nucleotide sequence ID" value="NZ_NFLS01000011.1"/>
</dbReference>
<feature type="transmembrane region" description="Helical" evidence="1">
    <location>
        <begin position="65"/>
        <end position="85"/>
    </location>
</feature>
<dbReference type="Proteomes" id="UP000195859">
    <property type="component" value="Unassembled WGS sequence"/>
</dbReference>
<keyword evidence="1" id="KW-0472">Membrane</keyword>
<dbReference type="EMBL" id="NFLZ01000012">
    <property type="protein sequence ID" value="OUQ76052.1"/>
    <property type="molecule type" value="Genomic_DNA"/>
</dbReference>
<accession>A0A1Y4W110</accession>
<organism evidence="3 4">
    <name type="scientific">Lactobacillus gallinarum</name>
    <dbReference type="NCBI Taxonomy" id="52242"/>
    <lineage>
        <taxon>Bacteria</taxon>
        <taxon>Bacillati</taxon>
        <taxon>Bacillota</taxon>
        <taxon>Bacilli</taxon>
        <taxon>Lactobacillales</taxon>
        <taxon>Lactobacillaceae</taxon>
        <taxon>Lactobacillus</taxon>
    </lineage>
</organism>
<evidence type="ECO:0000313" key="3">
    <source>
        <dbReference type="EMBL" id="OUQ76052.1"/>
    </source>
</evidence>
<sequence>MRVTKLVIGILMIVLSVWLFLDGLLGQLLGIYAAKSIVGGILEIIIAGLFIGAGIVYICLEKSPYLGGDITGLILMIIAGVLGIFGGFIYAWMFLYAAIALVIGFGFYIWHRIIGTDD</sequence>
<feature type="transmembrane region" description="Helical" evidence="1">
    <location>
        <begin position="37"/>
        <end position="58"/>
    </location>
</feature>
<feature type="transmembrane region" description="Helical" evidence="1">
    <location>
        <begin position="7"/>
        <end position="31"/>
    </location>
</feature>
<evidence type="ECO:0000313" key="2">
    <source>
        <dbReference type="EMBL" id="OUQ56187.1"/>
    </source>
</evidence>
<feature type="transmembrane region" description="Helical" evidence="1">
    <location>
        <begin position="91"/>
        <end position="110"/>
    </location>
</feature>
<keyword evidence="1" id="KW-1133">Transmembrane helix</keyword>
<dbReference type="Proteomes" id="UP000196293">
    <property type="component" value="Unassembled WGS sequence"/>
</dbReference>
<name>A0A1Y4W110_9LACO</name>
<keyword evidence="5" id="KW-1185">Reference proteome</keyword>